<comment type="caution">
    <text evidence="1">The sequence shown here is derived from an EMBL/GenBank/DDBJ whole genome shotgun (WGS) entry which is preliminary data.</text>
</comment>
<dbReference type="Proteomes" id="UP001596513">
    <property type="component" value="Unassembled WGS sequence"/>
</dbReference>
<proteinExistence type="predicted"/>
<keyword evidence="2" id="KW-1185">Reference proteome</keyword>
<gene>
    <name evidence="1" type="ORF">ACFQT0_30070</name>
</gene>
<dbReference type="RefSeq" id="WP_380207120.1">
    <property type="nucleotide sequence ID" value="NZ_JBHTEK010000006.1"/>
</dbReference>
<evidence type="ECO:0000313" key="2">
    <source>
        <dbReference type="Proteomes" id="UP001596513"/>
    </source>
</evidence>
<accession>A0ABW2UFZ7</accession>
<evidence type="ECO:0000313" key="1">
    <source>
        <dbReference type="EMBL" id="MFC7671170.1"/>
    </source>
</evidence>
<protein>
    <submittedName>
        <fullName evidence="1">T9SS type A sorting domain-containing protein</fullName>
    </submittedName>
</protein>
<dbReference type="EMBL" id="JBHTEK010000006">
    <property type="protein sequence ID" value="MFC7671170.1"/>
    <property type="molecule type" value="Genomic_DNA"/>
</dbReference>
<sequence length="67" mass="7471">MPATRARPSLDLFDVQGRRVRSLFAGSLQAGEPRELPVDTNGLSPGLYSVRLQSKHHVQHLRVLIQP</sequence>
<organism evidence="1 2">
    <name type="scientific">Hymenobacter humi</name>
    <dbReference type="NCBI Taxonomy" id="1411620"/>
    <lineage>
        <taxon>Bacteria</taxon>
        <taxon>Pseudomonadati</taxon>
        <taxon>Bacteroidota</taxon>
        <taxon>Cytophagia</taxon>
        <taxon>Cytophagales</taxon>
        <taxon>Hymenobacteraceae</taxon>
        <taxon>Hymenobacter</taxon>
    </lineage>
</organism>
<reference evidence="2" key="1">
    <citation type="journal article" date="2019" name="Int. J. Syst. Evol. Microbiol.">
        <title>The Global Catalogue of Microorganisms (GCM) 10K type strain sequencing project: providing services to taxonomists for standard genome sequencing and annotation.</title>
        <authorList>
            <consortium name="The Broad Institute Genomics Platform"/>
            <consortium name="The Broad Institute Genome Sequencing Center for Infectious Disease"/>
            <person name="Wu L."/>
            <person name="Ma J."/>
        </authorList>
    </citation>
    <scope>NUCLEOTIDE SEQUENCE [LARGE SCALE GENOMIC DNA]</scope>
    <source>
        <strain evidence="2">JCM 19635</strain>
    </source>
</reference>
<name>A0ABW2UFZ7_9BACT</name>